<name>T1JAL4_STRMM</name>
<feature type="signal peptide" evidence="1">
    <location>
        <begin position="1"/>
        <end position="20"/>
    </location>
</feature>
<evidence type="ECO:0000313" key="2">
    <source>
        <dbReference type="EnsemblMetazoa" id="SMAR010783-PA"/>
    </source>
</evidence>
<dbReference type="AlphaFoldDB" id="T1JAL4"/>
<keyword evidence="3" id="KW-1185">Reference proteome</keyword>
<dbReference type="Proteomes" id="UP000014500">
    <property type="component" value="Unassembled WGS sequence"/>
</dbReference>
<dbReference type="Gene3D" id="2.130.10.130">
    <property type="entry name" value="Integrin alpha, N-terminal"/>
    <property type="match status" value="1"/>
</dbReference>
<dbReference type="EnsemblMetazoa" id="SMAR010783-RA">
    <property type="protein sequence ID" value="SMAR010783-PA"/>
    <property type="gene ID" value="SMAR010783"/>
</dbReference>
<dbReference type="HOGENOM" id="CLU_2834396_0_0_1"/>
<reference evidence="2" key="2">
    <citation type="submission" date="2015-02" db="UniProtKB">
        <authorList>
            <consortium name="EnsemblMetazoa"/>
        </authorList>
    </citation>
    <scope>IDENTIFICATION</scope>
</reference>
<proteinExistence type="predicted"/>
<dbReference type="InterPro" id="IPR028994">
    <property type="entry name" value="Integrin_alpha_N"/>
</dbReference>
<evidence type="ECO:0000313" key="3">
    <source>
        <dbReference type="Proteomes" id="UP000014500"/>
    </source>
</evidence>
<dbReference type="EMBL" id="JH432001">
    <property type="status" value="NOT_ANNOTATED_CDS"/>
    <property type="molecule type" value="Genomic_DNA"/>
</dbReference>
<dbReference type="STRING" id="126957.T1JAL4"/>
<evidence type="ECO:0000256" key="1">
    <source>
        <dbReference type="SAM" id="SignalP"/>
    </source>
</evidence>
<accession>T1JAL4</accession>
<sequence>MIQIANHNVCLILKLMAAMACAPRYVHFSANFRRREPIGACFVARNSFTQFQEYSPCRTSCFADDN</sequence>
<keyword evidence="1" id="KW-0732">Signal</keyword>
<evidence type="ECO:0008006" key="4">
    <source>
        <dbReference type="Google" id="ProtNLM"/>
    </source>
</evidence>
<protein>
    <recommendedName>
        <fullName evidence="4">BPTI/Kunitz inhibitor domain-containing protein</fullName>
    </recommendedName>
</protein>
<organism evidence="2 3">
    <name type="scientific">Strigamia maritima</name>
    <name type="common">European centipede</name>
    <name type="synonym">Geophilus maritimus</name>
    <dbReference type="NCBI Taxonomy" id="126957"/>
    <lineage>
        <taxon>Eukaryota</taxon>
        <taxon>Metazoa</taxon>
        <taxon>Ecdysozoa</taxon>
        <taxon>Arthropoda</taxon>
        <taxon>Myriapoda</taxon>
        <taxon>Chilopoda</taxon>
        <taxon>Pleurostigmophora</taxon>
        <taxon>Geophilomorpha</taxon>
        <taxon>Linotaeniidae</taxon>
        <taxon>Strigamia</taxon>
    </lineage>
</organism>
<reference evidence="3" key="1">
    <citation type="submission" date="2011-05" db="EMBL/GenBank/DDBJ databases">
        <authorList>
            <person name="Richards S.R."/>
            <person name="Qu J."/>
            <person name="Jiang H."/>
            <person name="Jhangiani S.N."/>
            <person name="Agravi P."/>
            <person name="Goodspeed R."/>
            <person name="Gross S."/>
            <person name="Mandapat C."/>
            <person name="Jackson L."/>
            <person name="Mathew T."/>
            <person name="Pu L."/>
            <person name="Thornton R."/>
            <person name="Saada N."/>
            <person name="Wilczek-Boney K.B."/>
            <person name="Lee S."/>
            <person name="Kovar C."/>
            <person name="Wu Y."/>
            <person name="Scherer S.E."/>
            <person name="Worley K.C."/>
            <person name="Muzny D.M."/>
            <person name="Gibbs R."/>
        </authorList>
    </citation>
    <scope>NUCLEOTIDE SEQUENCE</scope>
    <source>
        <strain evidence="3">Brora</strain>
    </source>
</reference>
<feature type="chain" id="PRO_5004590436" description="BPTI/Kunitz inhibitor domain-containing protein" evidence="1">
    <location>
        <begin position="21"/>
        <end position="66"/>
    </location>
</feature>